<feature type="region of interest" description="Disordered" evidence="1">
    <location>
        <begin position="1"/>
        <end position="874"/>
    </location>
</feature>
<feature type="compositionally biased region" description="Basic and acidic residues" evidence="1">
    <location>
        <begin position="175"/>
        <end position="186"/>
    </location>
</feature>
<feature type="compositionally biased region" description="Polar residues" evidence="1">
    <location>
        <begin position="187"/>
        <end position="202"/>
    </location>
</feature>
<feature type="compositionally biased region" description="Basic and acidic residues" evidence="1">
    <location>
        <begin position="203"/>
        <end position="229"/>
    </location>
</feature>
<reference evidence="2 3" key="1">
    <citation type="submission" date="2015-04" db="EMBL/GenBank/DDBJ databases">
        <title>The draft genome sequence of Fusarium langsethiae, a T-2/HT-2 mycotoxin producer.</title>
        <authorList>
            <person name="Lysoe E."/>
            <person name="Divon H.H."/>
            <person name="Terzi V."/>
            <person name="Orru L."/>
            <person name="Lamontanara A."/>
            <person name="Kolseth A.-K."/>
            <person name="Frandsen R.J."/>
            <person name="Nielsen K."/>
            <person name="Thrane U."/>
        </authorList>
    </citation>
    <scope>NUCLEOTIDE SEQUENCE [LARGE SCALE GENOMIC DNA]</scope>
    <source>
        <strain evidence="2 3">Fl201059</strain>
    </source>
</reference>
<gene>
    <name evidence="2" type="ORF">FLAG1_06812</name>
</gene>
<dbReference type="GO" id="GO:0003677">
    <property type="term" value="F:DNA binding"/>
    <property type="evidence" value="ECO:0007669"/>
    <property type="project" value="InterPro"/>
</dbReference>
<proteinExistence type="predicted"/>
<feature type="compositionally biased region" description="Basic residues" evidence="1">
    <location>
        <begin position="811"/>
        <end position="820"/>
    </location>
</feature>
<accession>A0A0M9EV64</accession>
<dbReference type="SUPFAM" id="SSF54928">
    <property type="entry name" value="RNA-binding domain, RBD"/>
    <property type="match status" value="1"/>
</dbReference>
<feature type="compositionally biased region" description="Low complexity" evidence="1">
    <location>
        <begin position="1"/>
        <end position="18"/>
    </location>
</feature>
<organism evidence="2 3">
    <name type="scientific">Fusarium langsethiae</name>
    <dbReference type="NCBI Taxonomy" id="179993"/>
    <lineage>
        <taxon>Eukaryota</taxon>
        <taxon>Fungi</taxon>
        <taxon>Dikarya</taxon>
        <taxon>Ascomycota</taxon>
        <taxon>Pezizomycotina</taxon>
        <taxon>Sordariomycetes</taxon>
        <taxon>Hypocreomycetidae</taxon>
        <taxon>Hypocreales</taxon>
        <taxon>Nectriaceae</taxon>
        <taxon>Fusarium</taxon>
    </lineage>
</organism>
<feature type="region of interest" description="Disordered" evidence="1">
    <location>
        <begin position="1068"/>
        <end position="1095"/>
    </location>
</feature>
<feature type="compositionally biased region" description="Basic and acidic residues" evidence="1">
    <location>
        <begin position="531"/>
        <end position="541"/>
    </location>
</feature>
<protein>
    <recommendedName>
        <fullName evidence="4">RRM domain-containing protein</fullName>
    </recommendedName>
</protein>
<keyword evidence="3" id="KW-1185">Reference proteome</keyword>
<feature type="compositionally biased region" description="Polar residues" evidence="1">
    <location>
        <begin position="233"/>
        <end position="244"/>
    </location>
</feature>
<dbReference type="PRINTS" id="PR00929">
    <property type="entry name" value="ATHOOK"/>
</dbReference>
<feature type="compositionally biased region" description="Polar residues" evidence="1">
    <location>
        <begin position="91"/>
        <end position="101"/>
    </location>
</feature>
<dbReference type="CDD" id="cd00590">
    <property type="entry name" value="RRM_SF"/>
    <property type="match status" value="1"/>
</dbReference>
<evidence type="ECO:0000313" key="3">
    <source>
        <dbReference type="Proteomes" id="UP000037904"/>
    </source>
</evidence>
<feature type="compositionally biased region" description="Basic and acidic residues" evidence="1">
    <location>
        <begin position="577"/>
        <end position="591"/>
    </location>
</feature>
<evidence type="ECO:0000256" key="1">
    <source>
        <dbReference type="SAM" id="MobiDB-lite"/>
    </source>
</evidence>
<comment type="caution">
    <text evidence="2">The sequence shown here is derived from an EMBL/GenBank/DDBJ whole genome shotgun (WGS) entry which is preliminary data.</text>
</comment>
<name>A0A0M9EV64_FUSLA</name>
<dbReference type="SMART" id="SM00384">
    <property type="entry name" value="AT_hook"/>
    <property type="match status" value="9"/>
</dbReference>
<feature type="compositionally biased region" description="Basic and acidic residues" evidence="1">
    <location>
        <begin position="772"/>
        <end position="781"/>
    </location>
</feature>
<dbReference type="Proteomes" id="UP000037904">
    <property type="component" value="Unassembled WGS sequence"/>
</dbReference>
<evidence type="ECO:0008006" key="4">
    <source>
        <dbReference type="Google" id="ProtNLM"/>
    </source>
</evidence>
<evidence type="ECO:0000313" key="2">
    <source>
        <dbReference type="EMBL" id="KPA40332.1"/>
    </source>
</evidence>
<feature type="compositionally biased region" description="Polar residues" evidence="1">
    <location>
        <begin position="291"/>
        <end position="308"/>
    </location>
</feature>
<dbReference type="EMBL" id="JXCE01000141">
    <property type="protein sequence ID" value="KPA40332.1"/>
    <property type="molecule type" value="Genomic_DNA"/>
</dbReference>
<sequence>MDFGFGHSAPSASGSGSSTNWLGYGQRDAMPNSSPGAPNAPDDDVSFAESYRPETSPLFNPLYVPRDNAAETAPSAGTSPGPAPTWPWQRDASTLDNTLNSDKFDSPDVSPLPAKPALQDHVSIERPADTQEAISPKHAPLPLPEQPATEESIVQQTTTEEIVRVESDIDTPDVEGLRVEVYEHTETIIQSSEKQPEETPSQNERDNEVTTDETDRVEETPTDAEKLIDGQKTPLQEQSNSPEPNSAPAAGPSKLRSALLSVGRGIMKRMSAPPSAAVATPEQDEAESRRAMSSQPEQQSETGASTPSLVVELKMSENEKASFTEVSESDEEDIPAKIASVPSVKRGRPRKQSLADKTEASATKPARGRRSIASAPVSPAVKKAPTSVAKRARKSMPASTTVDETPKKRGRPRKSDAVATPALPPSTAKRGRPRKSEATPIAVPSASKPVSARGRRVASASKAAITPRRPTAGRTPKTAIGLQAAVTPSSTPRPRGRPPKNPKLSEETEPEVEMPKRAGRASRASNENEDASPKTTREVKPRAVPSSAKRGRPAKKAASSPAPKTEAQTATKRGRRAAAEPKEGVSAEAPKRRGRPAAKAEVPAVEQPASEPKTRKRGRATATEDTLAEEPAPKKRSRVAKSASEEQTAPAPKRRGRAAASEATGESVAEPATSKKRGAAKTATKTKDATALVAPKKRGRGAAAAKTVEDVPAETAAKRGRGKRSAPEPELEAEAPEPATKKRRTTRKAEEPAPPKSTKATSGRKPGRPAKATKEAVEEPAPKPAKRGRGPAKKTAEPLAEAEAEAEKPKARGRPAKGKSGKGELPSSKNADVPAAKHGRGAAAKTTATKTKTTAAASTKVTKTGRAAQTGVRRGLRSRVPDYWLSSTFVTESNGARQGQIPAVPLSYAPAQHTSPPSELGLNPSFFYKRKGDLGNTFTTRSSSNNLTIKPCADVLAQAQPQLQTQYPMAMNHMVAHPPVPANPVRQPAIPPVDHASPVRDSFAGSLAPSPAIWEGLKGQFSQFNLGEHQAPTSAPRQATLSSDQEVRAFKLPSYLSSYTTRQAFLSSNTSVPTHPQPDSPTLRQPSGTPRGFRPMAAINHNRTAIGSENGRDEPEVNIFSDNYKGEHTMRNASAMDLSPEENCALWLTNLPPDVTHNQLLAQIRNIGRIWCTVINEPDYDRHETAAAKVVFFTPHPAQLLLSKSLTQGLEVSGYPVRVTHNRVKYGEQPMVGAASRVLIITGKSTFVNPESLTEFFKERFVFEIDEITPLIVQPERVKGGRSVVEYRFGSFRCQAQMGKMALEKDRPQGFEKVEFGEDPCEVGETLSAYGIAAERIQGKGM</sequence>
<feature type="compositionally biased region" description="Low complexity" evidence="1">
    <location>
        <begin position="841"/>
        <end position="865"/>
    </location>
</feature>
<dbReference type="InterPro" id="IPR035979">
    <property type="entry name" value="RBD_domain_sf"/>
</dbReference>
<dbReference type="InterPro" id="IPR017956">
    <property type="entry name" value="AT_hook_DNA-bd_motif"/>
</dbReference>